<comment type="catalytic activity">
    <reaction evidence="6">
        <text>a 2'-deoxyadenosine in DNA + S-adenosyl-L-methionine = an N(6)-methyl-2'-deoxyadenosine in DNA + S-adenosyl-L-homocysteine + H(+)</text>
        <dbReference type="Rhea" id="RHEA:15197"/>
        <dbReference type="Rhea" id="RHEA-COMP:12418"/>
        <dbReference type="Rhea" id="RHEA-COMP:12419"/>
        <dbReference type="ChEBI" id="CHEBI:15378"/>
        <dbReference type="ChEBI" id="CHEBI:57856"/>
        <dbReference type="ChEBI" id="CHEBI:59789"/>
        <dbReference type="ChEBI" id="CHEBI:90615"/>
        <dbReference type="ChEBI" id="CHEBI:90616"/>
        <dbReference type="EC" id="2.1.1.72"/>
    </reaction>
</comment>
<comment type="similarity">
    <text evidence="1">Belongs to the N(4)/N(6)-methyltransferase family.</text>
</comment>
<dbReference type="Proteomes" id="UP000316476">
    <property type="component" value="Unassembled WGS sequence"/>
</dbReference>
<dbReference type="PROSITE" id="PS00092">
    <property type="entry name" value="N6_MTASE"/>
    <property type="match status" value="1"/>
</dbReference>
<keyword evidence="5" id="KW-0949">S-adenosyl-L-methionine</keyword>
<name>A0A5C6FNJ3_9PLAN</name>
<keyword evidence="4" id="KW-0808">Transferase</keyword>
<dbReference type="InterPro" id="IPR002295">
    <property type="entry name" value="N4/N6-MTase_EcoPI_Mod-like"/>
</dbReference>
<evidence type="ECO:0000256" key="1">
    <source>
        <dbReference type="ARBA" id="ARBA00006594"/>
    </source>
</evidence>
<proteinExistence type="inferred from homology"/>
<evidence type="ECO:0000256" key="5">
    <source>
        <dbReference type="ARBA" id="ARBA00022691"/>
    </source>
</evidence>
<dbReference type="InterPro" id="IPR029063">
    <property type="entry name" value="SAM-dependent_MTases_sf"/>
</dbReference>
<reference evidence="8 9" key="1">
    <citation type="submission" date="2019-02" db="EMBL/GenBank/DDBJ databases">
        <title>Deep-cultivation of Planctomycetes and their phenomic and genomic characterization uncovers novel biology.</title>
        <authorList>
            <person name="Wiegand S."/>
            <person name="Jogler M."/>
            <person name="Boedeker C."/>
            <person name="Pinto D."/>
            <person name="Vollmers J."/>
            <person name="Rivas-Marin E."/>
            <person name="Kohn T."/>
            <person name="Peeters S.H."/>
            <person name="Heuer A."/>
            <person name="Rast P."/>
            <person name="Oberbeckmann S."/>
            <person name="Bunk B."/>
            <person name="Jeske O."/>
            <person name="Meyerdierks A."/>
            <person name="Storesund J.E."/>
            <person name="Kallscheuer N."/>
            <person name="Luecker S."/>
            <person name="Lage O.M."/>
            <person name="Pohl T."/>
            <person name="Merkel B.J."/>
            <person name="Hornburger P."/>
            <person name="Mueller R.-W."/>
            <person name="Bruemmer F."/>
            <person name="Labrenz M."/>
            <person name="Spormann A.M."/>
            <person name="Op Den Camp H."/>
            <person name="Overmann J."/>
            <person name="Amann R."/>
            <person name="Jetten M.S.M."/>
            <person name="Mascher T."/>
            <person name="Medema M.H."/>
            <person name="Devos D.P."/>
            <person name="Kaster A.-K."/>
            <person name="Ovreas L."/>
            <person name="Rohde M."/>
            <person name="Galperin M.Y."/>
            <person name="Jogler C."/>
        </authorList>
    </citation>
    <scope>NUCLEOTIDE SEQUENCE [LARGE SCALE GENOMIC DNA]</scope>
    <source>
        <strain evidence="8 9">V7</strain>
    </source>
</reference>
<feature type="domain" description="DNA methylase N-4/N-6" evidence="7">
    <location>
        <begin position="161"/>
        <end position="515"/>
    </location>
</feature>
<dbReference type="AlphaFoldDB" id="A0A5C6FNJ3"/>
<evidence type="ECO:0000259" key="7">
    <source>
        <dbReference type="Pfam" id="PF01555"/>
    </source>
</evidence>
<dbReference type="GO" id="GO:0003677">
    <property type="term" value="F:DNA binding"/>
    <property type="evidence" value="ECO:0007669"/>
    <property type="project" value="InterPro"/>
</dbReference>
<dbReference type="Gene3D" id="3.40.50.150">
    <property type="entry name" value="Vaccinia Virus protein VP39"/>
    <property type="match status" value="1"/>
</dbReference>
<evidence type="ECO:0000256" key="4">
    <source>
        <dbReference type="ARBA" id="ARBA00022679"/>
    </source>
</evidence>
<dbReference type="RefSeq" id="WP_197135602.1">
    <property type="nucleotide sequence ID" value="NZ_SJPZ01000001.1"/>
</dbReference>
<dbReference type="EC" id="2.1.1.72" evidence="2"/>
<dbReference type="InterPro" id="IPR002941">
    <property type="entry name" value="DNA_methylase_N4/N6"/>
</dbReference>
<evidence type="ECO:0000313" key="9">
    <source>
        <dbReference type="Proteomes" id="UP000316476"/>
    </source>
</evidence>
<dbReference type="InterPro" id="IPR002052">
    <property type="entry name" value="DNA_methylase_N6_adenine_CS"/>
</dbReference>
<organism evidence="8 9">
    <name type="scientific">Crateriforma conspicua</name>
    <dbReference type="NCBI Taxonomy" id="2527996"/>
    <lineage>
        <taxon>Bacteria</taxon>
        <taxon>Pseudomonadati</taxon>
        <taxon>Planctomycetota</taxon>
        <taxon>Planctomycetia</taxon>
        <taxon>Planctomycetales</taxon>
        <taxon>Planctomycetaceae</taxon>
        <taxon>Crateriforma</taxon>
    </lineage>
</organism>
<evidence type="ECO:0000313" key="8">
    <source>
        <dbReference type="EMBL" id="TWU64529.1"/>
    </source>
</evidence>
<dbReference type="GO" id="GO:0032259">
    <property type="term" value="P:methylation"/>
    <property type="evidence" value="ECO:0007669"/>
    <property type="project" value="UniProtKB-KW"/>
</dbReference>
<dbReference type="SUPFAM" id="SSF53335">
    <property type="entry name" value="S-adenosyl-L-methionine-dependent methyltransferases"/>
    <property type="match status" value="1"/>
</dbReference>
<evidence type="ECO:0000256" key="2">
    <source>
        <dbReference type="ARBA" id="ARBA00011900"/>
    </source>
</evidence>
<evidence type="ECO:0000256" key="3">
    <source>
        <dbReference type="ARBA" id="ARBA00022603"/>
    </source>
</evidence>
<keyword evidence="3 8" id="KW-0489">Methyltransferase</keyword>
<dbReference type="GO" id="GO:0009007">
    <property type="term" value="F:site-specific DNA-methyltransferase (adenine-specific) activity"/>
    <property type="evidence" value="ECO:0007669"/>
    <property type="project" value="UniProtKB-EC"/>
</dbReference>
<accession>A0A5C6FNJ3</accession>
<dbReference type="EMBL" id="SJPZ01000001">
    <property type="protein sequence ID" value="TWU64529.1"/>
    <property type="molecule type" value="Genomic_DNA"/>
</dbReference>
<comment type="caution">
    <text evidence="8">The sequence shown here is derived from an EMBL/GenBank/DDBJ whole genome shotgun (WGS) entry which is preliminary data.</text>
</comment>
<sequence length="827" mass="93443">MSRLTDLIVKAKAKDPQLGSDMEREFRALSLRLSFGLNFERHRPEAVELPERPVRRGDKVRVLPARGSTGKGDQRLWLVKSIIKGGKKKQAELELLDDSVEQCTEPVDDLVVVAEFRDTIYPGLVSTGKVSRGGDKPWHTVINAENYHALKALTWTHRGKVDAIYIDPPYNTGAKDWKYNNNYVEKEDLYRHSKWLAMMERRLRIAQELLDPTDSVLIVTIDEKEYLRLGLLLEQVFPEAKIEMVTSVISAKGVARFGDFSRVEEFIYFVRFGGSSVQLGEQNMLDDSRSASEQVGKSVDWLGLRRREPTAKRGARPNQFYPIFVNAQSGHIDSIGDPITDDVDRSKIKAPKGTFAVWPLRSKAREENREGLWGITPETARRYLKEGYIRSRNHRPEEEKASLHYLPSGTVSAIQDGRIEIVGRDPDGAVQAIYREEKGVIPKRVWNMESHNAENGGSLILSKLIPNRRFPFPKSLYAVEDALSFFVADKPEAIILDFFSGSGTTAHAVMRINKKDGGRRQCISLTNNEVGADEQNALREQGLRPGDVEWESLGICDYITKPRVRAAITGKTPDDESVEGEYQFGQIIEKTKPRRFKQIGFADSEMLDSTTKKKQVVALIDGLPQSLVKKNCPFIVSEQHESSILFDTNHADNWLIALAGQDHVTDLFIVTSAKKTFDILKKKAEEILGPFIVNEIDKIPMSEGFDENAEFFTLTYETPVAVNYQTAFIRIAPLLWLRAGSVGRRIEKLPSAGWDVVDSYGLLVELDTATEFLKAVRKAKDLRIAYIVTDDERRYQAIARRVPEGVEAIRLYESYLTNFAFANGDDI</sequence>
<dbReference type="GO" id="GO:0008170">
    <property type="term" value="F:N-methyltransferase activity"/>
    <property type="evidence" value="ECO:0007669"/>
    <property type="project" value="InterPro"/>
</dbReference>
<evidence type="ECO:0000256" key="6">
    <source>
        <dbReference type="ARBA" id="ARBA00047942"/>
    </source>
</evidence>
<dbReference type="PRINTS" id="PR00506">
    <property type="entry name" value="D21N6MTFRASE"/>
</dbReference>
<protein>
    <recommendedName>
        <fullName evidence="2">site-specific DNA-methyltransferase (adenine-specific)</fullName>
        <ecNumber evidence="2">2.1.1.72</ecNumber>
    </recommendedName>
</protein>
<dbReference type="Pfam" id="PF01555">
    <property type="entry name" value="N6_N4_Mtase"/>
    <property type="match status" value="1"/>
</dbReference>
<gene>
    <name evidence="8" type="ORF">V7x_00730</name>
</gene>